<dbReference type="InterPro" id="IPR017926">
    <property type="entry name" value="GATASE"/>
</dbReference>
<dbReference type="GO" id="GO:0005524">
    <property type="term" value="F:ATP binding"/>
    <property type="evidence" value="ECO:0007669"/>
    <property type="project" value="UniProtKB-UniRule"/>
</dbReference>
<comment type="subunit">
    <text evidence="8">Composed of two chains; the small (or glutamine) chain promotes the hydrolysis of glutamine to ammonia, which is used by the large (or ammonia) chain to synthesize carbamoyl phosphate. Tetramer of heterodimers (alpha,beta)4.</text>
</comment>
<feature type="binding site" evidence="8">
    <location>
        <position position="260"/>
    </location>
    <ligand>
        <name>L-glutamine</name>
        <dbReference type="ChEBI" id="CHEBI:58359"/>
    </ligand>
</feature>
<dbReference type="SUPFAM" id="SSF52021">
    <property type="entry name" value="Carbamoyl phosphate synthetase, small subunit N-terminal domain"/>
    <property type="match status" value="1"/>
</dbReference>
<dbReference type="EMBL" id="MFKP01000047">
    <property type="protein sequence ID" value="OGG43198.1"/>
    <property type="molecule type" value="Genomic_DNA"/>
</dbReference>
<evidence type="ECO:0000256" key="5">
    <source>
        <dbReference type="ARBA" id="ARBA00022840"/>
    </source>
</evidence>
<feature type="binding site" evidence="8">
    <location>
        <position position="263"/>
    </location>
    <ligand>
        <name>L-glutamine</name>
        <dbReference type="ChEBI" id="CHEBI:58359"/>
    </ligand>
</feature>
<feature type="binding site" evidence="8">
    <location>
        <position position="65"/>
    </location>
    <ligand>
        <name>L-glutamine</name>
        <dbReference type="ChEBI" id="CHEBI:58359"/>
    </ligand>
</feature>
<dbReference type="Gene3D" id="3.40.50.880">
    <property type="match status" value="1"/>
</dbReference>
<evidence type="ECO:0000313" key="11">
    <source>
        <dbReference type="Proteomes" id="UP000178249"/>
    </source>
</evidence>
<feature type="domain" description="Carbamoyl-phosphate synthase small subunit N-terminal" evidence="9">
    <location>
        <begin position="19"/>
        <end position="152"/>
    </location>
</feature>
<dbReference type="PANTHER" id="PTHR43418:SF7">
    <property type="entry name" value="CARBAMOYL-PHOSPHATE SYNTHASE SMALL CHAIN"/>
    <property type="match status" value="1"/>
</dbReference>
<keyword evidence="5 8" id="KW-0067">ATP-binding</keyword>
<gene>
    <name evidence="8" type="primary">carA</name>
    <name evidence="10" type="ORF">A2841_03460</name>
</gene>
<evidence type="ECO:0000256" key="2">
    <source>
        <dbReference type="ARBA" id="ARBA00007800"/>
    </source>
</evidence>
<dbReference type="Proteomes" id="UP000178249">
    <property type="component" value="Unassembled WGS sequence"/>
</dbReference>
<feature type="active site" evidence="8">
    <location>
        <position position="352"/>
    </location>
</feature>
<evidence type="ECO:0000256" key="1">
    <source>
        <dbReference type="ARBA" id="ARBA00005077"/>
    </source>
</evidence>
<dbReference type="GO" id="GO:0006541">
    <property type="term" value="P:glutamine metabolic process"/>
    <property type="evidence" value="ECO:0007669"/>
    <property type="project" value="InterPro"/>
</dbReference>
<keyword evidence="8" id="KW-0665">Pyrimidine biosynthesis</keyword>
<dbReference type="InterPro" id="IPR050472">
    <property type="entry name" value="Anth_synth/Amidotransfase"/>
</dbReference>
<keyword evidence="4 8" id="KW-0547">Nucleotide-binding</keyword>
<dbReference type="InterPro" id="IPR029062">
    <property type="entry name" value="Class_I_gatase-like"/>
</dbReference>
<dbReference type="UniPathway" id="UPA00070">
    <property type="reaction ID" value="UER00115"/>
</dbReference>
<accession>A0A1F6C295</accession>
<organism evidence="10 11">
    <name type="scientific">Candidatus Kaiserbacteria bacterium RIFCSPHIGHO2_01_FULL_48_10</name>
    <dbReference type="NCBI Taxonomy" id="1798476"/>
    <lineage>
        <taxon>Bacteria</taxon>
        <taxon>Candidatus Kaiseribacteriota</taxon>
    </lineage>
</organism>
<keyword evidence="3 8" id="KW-0436">Ligase</keyword>
<dbReference type="GO" id="GO:0004088">
    <property type="term" value="F:carbamoyl-phosphate synthase (glutamine-hydrolyzing) activity"/>
    <property type="evidence" value="ECO:0007669"/>
    <property type="project" value="UniProtKB-UniRule"/>
</dbReference>
<dbReference type="PRINTS" id="PR00096">
    <property type="entry name" value="GATASE"/>
</dbReference>
<dbReference type="CDD" id="cd01744">
    <property type="entry name" value="GATase1_CPSase"/>
    <property type="match status" value="1"/>
</dbReference>
<dbReference type="AlphaFoldDB" id="A0A1F6C295"/>
<dbReference type="GO" id="GO:0006526">
    <property type="term" value="P:L-arginine biosynthetic process"/>
    <property type="evidence" value="ECO:0007669"/>
    <property type="project" value="UniProtKB-UniRule"/>
</dbReference>
<name>A0A1F6C295_9BACT</name>
<dbReference type="InterPro" id="IPR035686">
    <property type="entry name" value="CPSase_GATase1"/>
</dbReference>
<comment type="function">
    <text evidence="8">Small subunit of the glutamine-dependent carbamoyl phosphate synthetase (CPSase). CPSase catalyzes the formation of carbamoyl phosphate from the ammonia moiety of glutamine, carbonate, and phosphate donated by ATP, constituting the first step of 2 biosynthetic pathways, one leading to arginine and/or urea and the other to pyrimidine nucleotides. The small subunit (glutamine amidotransferase) binds and cleaves glutamine to supply the large subunit with the substrate ammonia.</text>
</comment>
<evidence type="ECO:0000256" key="3">
    <source>
        <dbReference type="ARBA" id="ARBA00022598"/>
    </source>
</evidence>
<dbReference type="Pfam" id="PF00988">
    <property type="entry name" value="CPSase_sm_chain"/>
    <property type="match status" value="1"/>
</dbReference>
<dbReference type="Pfam" id="PF00117">
    <property type="entry name" value="GATase"/>
    <property type="match status" value="1"/>
</dbReference>
<evidence type="ECO:0000256" key="8">
    <source>
        <dbReference type="HAMAP-Rule" id="MF_01209"/>
    </source>
</evidence>
<dbReference type="PROSITE" id="PS51273">
    <property type="entry name" value="GATASE_TYPE_1"/>
    <property type="match status" value="1"/>
</dbReference>
<feature type="binding site" evidence="8">
    <location>
        <position position="308"/>
    </location>
    <ligand>
        <name>L-glutamine</name>
        <dbReference type="ChEBI" id="CHEBI:58359"/>
    </ligand>
</feature>
<comment type="similarity">
    <text evidence="2 8">Belongs to the CarA family.</text>
</comment>
<evidence type="ECO:0000256" key="4">
    <source>
        <dbReference type="ARBA" id="ARBA00022741"/>
    </source>
</evidence>
<comment type="catalytic activity">
    <reaction evidence="8">
        <text>L-glutamine + H2O = L-glutamate + NH4(+)</text>
        <dbReference type="Rhea" id="RHEA:15889"/>
        <dbReference type="ChEBI" id="CHEBI:15377"/>
        <dbReference type="ChEBI" id="CHEBI:28938"/>
        <dbReference type="ChEBI" id="CHEBI:29985"/>
        <dbReference type="ChEBI" id="CHEBI:58359"/>
    </reaction>
</comment>
<proteinExistence type="inferred from homology"/>
<comment type="catalytic activity">
    <reaction evidence="7 8">
        <text>hydrogencarbonate + L-glutamine + 2 ATP + H2O = carbamoyl phosphate + L-glutamate + 2 ADP + phosphate + 2 H(+)</text>
        <dbReference type="Rhea" id="RHEA:18633"/>
        <dbReference type="ChEBI" id="CHEBI:15377"/>
        <dbReference type="ChEBI" id="CHEBI:15378"/>
        <dbReference type="ChEBI" id="CHEBI:17544"/>
        <dbReference type="ChEBI" id="CHEBI:29985"/>
        <dbReference type="ChEBI" id="CHEBI:30616"/>
        <dbReference type="ChEBI" id="CHEBI:43474"/>
        <dbReference type="ChEBI" id="CHEBI:58228"/>
        <dbReference type="ChEBI" id="CHEBI:58359"/>
        <dbReference type="ChEBI" id="CHEBI:456216"/>
        <dbReference type="EC" id="6.3.5.5"/>
    </reaction>
</comment>
<evidence type="ECO:0000256" key="6">
    <source>
        <dbReference type="ARBA" id="ARBA00022962"/>
    </source>
</evidence>
<feature type="active site" description="Nucleophile" evidence="8">
    <location>
        <position position="259"/>
    </location>
</feature>
<dbReference type="SMART" id="SM01097">
    <property type="entry name" value="CPSase_sm_chain"/>
    <property type="match status" value="1"/>
</dbReference>
<dbReference type="NCBIfam" id="NF009475">
    <property type="entry name" value="PRK12838.1"/>
    <property type="match status" value="1"/>
</dbReference>
<dbReference type="NCBIfam" id="TIGR01368">
    <property type="entry name" value="CPSaseIIsmall"/>
    <property type="match status" value="1"/>
</dbReference>
<dbReference type="HAMAP" id="MF_01209">
    <property type="entry name" value="CPSase_S_chain"/>
    <property type="match status" value="1"/>
</dbReference>
<dbReference type="Gene3D" id="3.50.30.20">
    <property type="entry name" value="Carbamoyl-phosphate synthase small subunit, N-terminal domain"/>
    <property type="match status" value="1"/>
</dbReference>
<feature type="region of interest" description="CPSase" evidence="8">
    <location>
        <begin position="1"/>
        <end position="185"/>
    </location>
</feature>
<dbReference type="PRINTS" id="PR00097">
    <property type="entry name" value="ANTSNTHASEII"/>
</dbReference>
<dbReference type="GO" id="GO:0006207">
    <property type="term" value="P:'de novo' pyrimidine nucleobase biosynthetic process"/>
    <property type="evidence" value="ECO:0007669"/>
    <property type="project" value="InterPro"/>
</dbReference>
<feature type="binding site" evidence="8">
    <location>
        <position position="233"/>
    </location>
    <ligand>
        <name>L-glutamine</name>
        <dbReference type="ChEBI" id="CHEBI:58359"/>
    </ligand>
</feature>
<feature type="active site" evidence="8">
    <location>
        <position position="350"/>
    </location>
</feature>
<dbReference type="UniPathway" id="UPA00068">
    <property type="reaction ID" value="UER00171"/>
</dbReference>
<comment type="pathway">
    <text evidence="1 8">Amino-acid biosynthesis; L-arginine biosynthesis; carbamoyl phosphate from bicarbonate: step 1/1.</text>
</comment>
<dbReference type="PRINTS" id="PR00099">
    <property type="entry name" value="CPSGATASE"/>
</dbReference>
<dbReference type="InterPro" id="IPR002474">
    <property type="entry name" value="CarbamoylP_synth_ssu_N"/>
</dbReference>
<keyword evidence="8" id="KW-0028">Amino-acid biosynthesis</keyword>
<comment type="caution">
    <text evidence="10">The sequence shown here is derived from an EMBL/GenBank/DDBJ whole genome shotgun (WGS) entry which is preliminary data.</text>
</comment>
<feature type="binding site" evidence="8">
    <location>
        <position position="231"/>
    </location>
    <ligand>
        <name>L-glutamine</name>
        <dbReference type="ChEBI" id="CHEBI:58359"/>
    </ligand>
</feature>
<dbReference type="GO" id="GO:0004359">
    <property type="term" value="F:glutaminase activity"/>
    <property type="evidence" value="ECO:0007669"/>
    <property type="project" value="RHEA"/>
</dbReference>
<keyword evidence="6 8" id="KW-0315">Glutamine amidotransferase</keyword>
<keyword evidence="8" id="KW-0055">Arginine biosynthesis</keyword>
<sequence>MAGKRKKAQKKGAIFNGKGKAILTLENGLIFEGQSFGAPITKQFPGEVVFTTGMTGYTESFSDPSYTGQILVSTYPLIGNYGVSERRFFESEKMHIAGLIVSEYSDSYFHHSARQSLADWLIESGVPAITGIDTRALTKVLREKGVMLGRITTSVKNGEFFDPNTGNVVATVSIKKKRIYAGTGPRIILVDCGAKENIVRSLLSHKATVIRVPWDYDFTREKYDGVLISNGPGDPTRCTATIDHLKRAFLKGKPILGICLGTQLMALAAGAKTYKLKYGHRSQNQPCIEEKGSHFGKAQGRCYITSQNHGYAIDEKTLPTGWKVWFRNANDNSVEGIYHATKPFRSVQFHPEACPGPTDTAWVFDEFIKTVLRARKK</sequence>
<dbReference type="InterPro" id="IPR036480">
    <property type="entry name" value="CarbP_synth_ssu_N_sf"/>
</dbReference>
<dbReference type="InterPro" id="IPR006274">
    <property type="entry name" value="CarbamoylP_synth_ssu"/>
</dbReference>
<evidence type="ECO:0000256" key="7">
    <source>
        <dbReference type="ARBA" id="ARBA00048816"/>
    </source>
</evidence>
<dbReference type="PANTHER" id="PTHR43418">
    <property type="entry name" value="MULTIFUNCTIONAL TRYPTOPHAN BIOSYNTHESIS PROTEIN-RELATED"/>
    <property type="match status" value="1"/>
</dbReference>
<feature type="binding site" evidence="8">
    <location>
        <position position="310"/>
    </location>
    <ligand>
        <name>L-glutamine</name>
        <dbReference type="ChEBI" id="CHEBI:58359"/>
    </ligand>
</feature>
<dbReference type="SUPFAM" id="SSF52317">
    <property type="entry name" value="Class I glutamine amidotransferase-like"/>
    <property type="match status" value="1"/>
</dbReference>
<comment type="pathway">
    <text evidence="8">Pyrimidine metabolism; UMP biosynthesis via de novo pathway; (S)-dihydroorotate from bicarbonate: step 1/3.</text>
</comment>
<dbReference type="GO" id="GO:0044205">
    <property type="term" value="P:'de novo' UMP biosynthetic process"/>
    <property type="evidence" value="ECO:0007669"/>
    <property type="project" value="UniProtKB-UniRule"/>
</dbReference>
<evidence type="ECO:0000313" key="10">
    <source>
        <dbReference type="EMBL" id="OGG43198.1"/>
    </source>
</evidence>
<dbReference type="EC" id="6.3.5.5" evidence="8"/>
<reference evidence="10 11" key="1">
    <citation type="journal article" date="2016" name="Nat. Commun.">
        <title>Thousands of microbial genomes shed light on interconnected biogeochemical processes in an aquifer system.</title>
        <authorList>
            <person name="Anantharaman K."/>
            <person name="Brown C.T."/>
            <person name="Hug L.A."/>
            <person name="Sharon I."/>
            <person name="Castelle C.J."/>
            <person name="Probst A.J."/>
            <person name="Thomas B.C."/>
            <person name="Singh A."/>
            <person name="Wilkins M.J."/>
            <person name="Karaoz U."/>
            <person name="Brodie E.L."/>
            <person name="Williams K.H."/>
            <person name="Hubbard S.S."/>
            <person name="Banfield J.F."/>
        </authorList>
    </citation>
    <scope>NUCLEOTIDE SEQUENCE [LARGE SCALE GENOMIC DNA]</scope>
</reference>
<protein>
    <recommendedName>
        <fullName evidence="8">Carbamoyl phosphate synthase small chain</fullName>
        <ecNumber evidence="8">6.3.5.5</ecNumber>
    </recommendedName>
    <alternativeName>
        <fullName evidence="8">Carbamoyl phosphate synthetase glutamine chain</fullName>
    </alternativeName>
</protein>
<evidence type="ECO:0000259" key="9">
    <source>
        <dbReference type="SMART" id="SM01097"/>
    </source>
</evidence>
<feature type="binding site" evidence="8">
    <location>
        <position position="311"/>
    </location>
    <ligand>
        <name>L-glutamine</name>
        <dbReference type="ChEBI" id="CHEBI:58359"/>
    </ligand>
</feature>